<feature type="compositionally biased region" description="Basic and acidic residues" evidence="11">
    <location>
        <begin position="146"/>
        <end position="155"/>
    </location>
</feature>
<feature type="compositionally biased region" description="Low complexity" evidence="11">
    <location>
        <begin position="1927"/>
        <end position="1946"/>
    </location>
</feature>
<feature type="compositionally biased region" description="Low complexity" evidence="11">
    <location>
        <begin position="912"/>
        <end position="929"/>
    </location>
</feature>
<dbReference type="PANTHER" id="PTHR13402:SF6">
    <property type="entry name" value="SECRETORY 16, ISOFORM I"/>
    <property type="match status" value="1"/>
</dbReference>
<evidence type="ECO:0000256" key="10">
    <source>
        <dbReference type="RuleBase" id="RU364101"/>
    </source>
</evidence>
<evidence type="ECO:0000256" key="2">
    <source>
        <dbReference type="ARBA" id="ARBA00005927"/>
    </source>
</evidence>
<dbReference type="EMBL" id="ML996704">
    <property type="protein sequence ID" value="KAF2397068.1"/>
    <property type="molecule type" value="Genomic_DNA"/>
</dbReference>
<feature type="compositionally biased region" description="Basic and acidic residues" evidence="11">
    <location>
        <begin position="1662"/>
        <end position="1679"/>
    </location>
</feature>
<dbReference type="GO" id="GO:0006914">
    <property type="term" value="P:autophagy"/>
    <property type="evidence" value="ECO:0007669"/>
    <property type="project" value="UniProtKB-KW"/>
</dbReference>
<comment type="subcellular location">
    <subcellularLocation>
        <location evidence="1">Endoplasmic reticulum membrane</location>
        <topology evidence="1">Peripheral membrane protein</topology>
        <orientation evidence="1">Cytoplasmic side</orientation>
    </subcellularLocation>
</comment>
<evidence type="ECO:0000256" key="1">
    <source>
        <dbReference type="ARBA" id="ARBA00004397"/>
    </source>
</evidence>
<feature type="compositionally biased region" description="Gly residues" evidence="11">
    <location>
        <begin position="1844"/>
        <end position="1853"/>
    </location>
</feature>
<feature type="compositionally biased region" description="Low complexity" evidence="11">
    <location>
        <begin position="721"/>
        <end position="735"/>
    </location>
</feature>
<feature type="region of interest" description="Disordered" evidence="11">
    <location>
        <begin position="1901"/>
        <end position="1954"/>
    </location>
</feature>
<dbReference type="GO" id="GO:0070971">
    <property type="term" value="C:endoplasmic reticulum exit site"/>
    <property type="evidence" value="ECO:0007669"/>
    <property type="project" value="TreeGrafter"/>
</dbReference>
<keyword evidence="4 10" id="KW-0256">Endoplasmic reticulum</keyword>
<feature type="compositionally biased region" description="Polar residues" evidence="11">
    <location>
        <begin position="827"/>
        <end position="836"/>
    </location>
</feature>
<feature type="compositionally biased region" description="Polar residues" evidence="11">
    <location>
        <begin position="548"/>
        <end position="562"/>
    </location>
</feature>
<dbReference type="PANTHER" id="PTHR13402">
    <property type="entry name" value="RGPR-RELATED"/>
    <property type="match status" value="1"/>
</dbReference>
<organism evidence="14 15">
    <name type="scientific">Trichodelitschia bisporula</name>
    <dbReference type="NCBI Taxonomy" id="703511"/>
    <lineage>
        <taxon>Eukaryota</taxon>
        <taxon>Fungi</taxon>
        <taxon>Dikarya</taxon>
        <taxon>Ascomycota</taxon>
        <taxon>Pezizomycotina</taxon>
        <taxon>Dothideomycetes</taxon>
        <taxon>Dothideomycetes incertae sedis</taxon>
        <taxon>Phaeotrichales</taxon>
        <taxon>Phaeotrichaceae</taxon>
        <taxon>Trichodelitschia</taxon>
    </lineage>
</organism>
<feature type="compositionally biased region" description="Low complexity" evidence="11">
    <location>
        <begin position="322"/>
        <end position="334"/>
    </location>
</feature>
<feature type="compositionally biased region" description="Low complexity" evidence="11">
    <location>
        <begin position="406"/>
        <end position="421"/>
    </location>
</feature>
<dbReference type="Gene3D" id="1.25.40.1030">
    <property type="match status" value="1"/>
</dbReference>
<feature type="region of interest" description="Disordered" evidence="11">
    <location>
        <begin position="1468"/>
        <end position="1613"/>
    </location>
</feature>
<sequence length="1992" mass="210831">MAPGAEPEYSYASEGASWNPALRPNSSSQVPEQPNGKIAPSDSSATGDRNESDLPVSQPGNAPFQVKLDFPEPESNGDSDFFDHFGSGAQMQVGPVVDTESPLHAQESLTVGHWGAESETSSFYSHQGKAPSAAAVHEYDTSDTEVSPKKSHDVNLDQENTANNEQDENAGNANGNYDYQSESTALDKAIQDRADAPLVSDDTPKATPLDEWGPVAGDFDLGPLASSAEPRMTDSSAADVPAAEVSAVDDSAIENSVNHLSALNGAPHASAATGTNDPATNTTEHSDHRDSTTTNSQKMAEEPNQTQPDIDWGDLDTDFEIPAPASAEPAAGSSTDANGRAQDNLAAQWAAVLDDDLLLDNDFLSDPENAEGEHPAPFPFDDHDGFLEDKPADAQAPEVKPVNRYAPVVPQQQQSAAPAVSNPYIPAGPPNQNAPGARPGPTPYRSTYSAQSPSPYQSSYQAPAARPPLPAAESFVAKSKGGYHSPYDLPDDIAVPRKRHVAHHVPPVVGPPVAPPRSSSMSVPSGSMVRGPPPPPPTRGYTPPSSSHSVQAPPSAFSTQPPAEQPKPSGLRRDSNDFFAELPMVTKPKHATSSRFVPQTLPTPPPALAPPAAVRTVSATGPPPVASAPQLITQLRAPEPLNPYSEDRLSPNRSATMPLPSPTNRYSPAPTGVPPAKNRYSPVPPSGPAGSSAPGAPHQYPTAPPAPARAATYNQYPSAPPAQVAAPPSQYAPAPMGHDAKPLPSVPGPYAHAPPPASPAEPPMASQNRFAPPPPPRGPSPAGHTRYASEPQKAPWLPRTSSPLAYSATPPQPHHHGSSSLGAVETLPQQDHTQNRPPMDKATTFPVLPVHGGHPVLEPVAENETYDAMAPPRPQAPQHDMPRSTATPPPGRGSTSSQSSQLSSPRRRGHYAPSAQATAPTADPTFAPPRRSQTSSPGKVYKPLGFTATDRPASAHGPVQPLHSMAAPNLMQAVAPQPAYHEMPLVPPQDERMHDPLERWKGAPIFAWGIGGVVVTSFPKYIPRYSAGQLDPFMKPSQEEIKTTTITDIMPLSDMVTKFPGPLKKGKKKEVLAWLKSNIEEQEKNIKDMAFGAGLTVPANTLLDEKLLLWKAMALLTEHDGVLEGNPTVEQAVRDLIAVQTSEVIASPVATTQPPALPEAFDPNAFGVLRNHLTKGDREQAVWHAVDQRLWAHALLIASTLQNTDIWKQVVQEFVRKEIRKAGDNTEPLAALYQVFAGNWEESIDELVSVSARAGFQMVAVDGSGAQKDALAGLDKWRETLSLILNNRSPGDAQALVSLGKLLAGYGRMDAAYLCFIFARSAVSVSGADDPNAHFTLIGSDRASQGLDFGKDLESILLTEVYEYAMTLGTPPAPPMPHLQAYKLYHAEVLAENGRRTEAMQYCDAIGTAITSKSNRSPYYTQSLMQWLDETMKRVSQAPNEASSSWKPSMEKVSSSLWGKFNNFVAGEEPTPSVRKPSDTPPVSQSPVNADLYGAYLSGAPPSSSAPPPTNSRYAPQVPFAPRGSLEGSRPSYFPQAQSAYPAQSYQSRASLESAHSTYEPRQSTDSGPSSNSPRRTASYNPLPGAAPYAPSQQRAVSGPGLFPPGDGEGVTAGASYVATPYMSAQITPQASSYQTPQPGFGGYALPEQGAQYGGYQPQASEARDEAGQANGEDFKRPSLGDMQSSSYEPPSYTPYEPDDKPWDADEDDSPKESKPKKKMMEDDDDDAEFIRRAAQLKKDPPKAPASSSGSHEVDDIVKRAAEADANKPPQEKKGWFGWLKGSNTSGPIKAKLGEESSFVYDPELKKWVNKKAGATTETASKPPPPPPSRPMSAVHTPTLSQAGDGGGGGGGFALSSAPSMGPPPARATPPPPSSAVEGGMPAPPAAVAALAGAGAGLRSASLPLLQRPPNSALGPPSRPGTATSQASASASDLDDLIGTGTGTVRRGQKKKRGGRSVDAVIIKSCRAVPLKSSCRIWFSYVRDLFAPWIGS</sequence>
<evidence type="ECO:0000313" key="15">
    <source>
        <dbReference type="Proteomes" id="UP000799640"/>
    </source>
</evidence>
<feature type="compositionally biased region" description="Low complexity" evidence="11">
    <location>
        <begin position="1685"/>
        <end position="1696"/>
    </location>
</feature>
<keyword evidence="8 10" id="KW-0472">Membrane</keyword>
<feature type="region of interest" description="Disordered" evidence="11">
    <location>
        <begin position="118"/>
        <end position="243"/>
    </location>
</feature>
<dbReference type="OrthoDB" id="8918678at2759"/>
<evidence type="ECO:0000256" key="5">
    <source>
        <dbReference type="ARBA" id="ARBA00022892"/>
    </source>
</evidence>
<feature type="compositionally biased region" description="Pro residues" evidence="11">
    <location>
        <begin position="1861"/>
        <end position="1874"/>
    </location>
</feature>
<feature type="region of interest" description="Disordered" evidence="11">
    <location>
        <begin position="258"/>
        <end position="342"/>
    </location>
</feature>
<dbReference type="GO" id="GO:0015031">
    <property type="term" value="P:protein transport"/>
    <property type="evidence" value="ECO:0007669"/>
    <property type="project" value="UniProtKB-KW"/>
</dbReference>
<keyword evidence="7 10" id="KW-0072">Autophagy</keyword>
<evidence type="ECO:0000256" key="6">
    <source>
        <dbReference type="ARBA" id="ARBA00022927"/>
    </source>
</evidence>
<feature type="compositionally biased region" description="Polar residues" evidence="11">
    <location>
        <begin position="1628"/>
        <end position="1638"/>
    </location>
</feature>
<keyword evidence="15" id="KW-1185">Reference proteome</keyword>
<feature type="compositionally biased region" description="Basic and acidic residues" evidence="11">
    <location>
        <begin position="1729"/>
        <end position="1742"/>
    </location>
</feature>
<feature type="region of interest" description="Disordered" evidence="11">
    <location>
        <begin position="1"/>
        <end position="105"/>
    </location>
</feature>
<gene>
    <name evidence="14" type="ORF">EJ06DRAFT_551128</name>
</gene>
<evidence type="ECO:0000256" key="4">
    <source>
        <dbReference type="ARBA" id="ARBA00022824"/>
    </source>
</evidence>
<feature type="domain" description="Sec16 central conserved" evidence="13">
    <location>
        <begin position="1003"/>
        <end position="1121"/>
    </location>
</feature>
<evidence type="ECO:0000313" key="14">
    <source>
        <dbReference type="EMBL" id="KAF2397068.1"/>
    </source>
</evidence>
<feature type="region of interest" description="Disordered" evidence="11">
    <location>
        <begin position="1628"/>
        <end position="1883"/>
    </location>
</feature>
<feature type="compositionally biased region" description="Low complexity" evidence="11">
    <location>
        <begin position="1535"/>
        <end position="1551"/>
    </location>
</feature>
<keyword evidence="6 10" id="KW-0653">Protein transport</keyword>
<dbReference type="FunFam" id="1.25.40.1030:FF:000008">
    <property type="entry name" value="Protein transport protein sec16"/>
    <property type="match status" value="1"/>
</dbReference>
<evidence type="ECO:0000256" key="7">
    <source>
        <dbReference type="ARBA" id="ARBA00023006"/>
    </source>
</evidence>
<dbReference type="GO" id="GO:0012507">
    <property type="term" value="C:ER to Golgi transport vesicle membrane"/>
    <property type="evidence" value="ECO:0007669"/>
    <property type="project" value="TreeGrafter"/>
</dbReference>
<feature type="compositionally biased region" description="Low complexity" evidence="11">
    <location>
        <begin position="892"/>
        <end position="904"/>
    </location>
</feature>
<evidence type="ECO:0000256" key="8">
    <source>
        <dbReference type="ARBA" id="ARBA00023136"/>
    </source>
</evidence>
<feature type="domain" description="Sec16 Sec23-binding" evidence="12">
    <location>
        <begin position="1169"/>
        <end position="1468"/>
    </location>
</feature>
<feature type="region of interest" description="Disordered" evidence="11">
    <location>
        <begin position="361"/>
        <end position="958"/>
    </location>
</feature>
<evidence type="ECO:0000259" key="12">
    <source>
        <dbReference type="Pfam" id="PF12931"/>
    </source>
</evidence>
<feature type="compositionally biased region" description="Low complexity" evidence="11">
    <location>
        <begin position="516"/>
        <end position="530"/>
    </location>
</feature>
<dbReference type="GO" id="GO:0007030">
    <property type="term" value="P:Golgi organization"/>
    <property type="evidence" value="ECO:0007669"/>
    <property type="project" value="TreeGrafter"/>
</dbReference>
<dbReference type="GO" id="GO:0070973">
    <property type="term" value="P:protein localization to endoplasmic reticulum exit site"/>
    <property type="evidence" value="ECO:0007669"/>
    <property type="project" value="TreeGrafter"/>
</dbReference>
<feature type="compositionally biased region" description="Polar residues" evidence="11">
    <location>
        <begin position="157"/>
        <end position="184"/>
    </location>
</feature>
<keyword evidence="5 10" id="KW-0931">ER-Golgi transport</keyword>
<feature type="compositionally biased region" description="Low complexity" evidence="11">
    <location>
        <begin position="688"/>
        <end position="697"/>
    </location>
</feature>
<dbReference type="Pfam" id="PF12932">
    <property type="entry name" value="Sec16"/>
    <property type="match status" value="1"/>
</dbReference>
<keyword evidence="3 10" id="KW-0813">Transport</keyword>
<dbReference type="InterPro" id="IPR024298">
    <property type="entry name" value="Sec16_Sec23-bd"/>
</dbReference>
<comment type="similarity">
    <text evidence="2 10">Belongs to the SEC16 family.</text>
</comment>
<feature type="compositionally biased region" description="Basic and acidic residues" evidence="11">
    <location>
        <begin position="380"/>
        <end position="392"/>
    </location>
</feature>
<comment type="function">
    <text evidence="9 10">Involved in the initiation of assembly of the COPII coat required for the formation of transport vesicles from the endoplasmic reticulum (ER) and the selection of cargo molecules. Also involved in autophagy.</text>
</comment>
<accession>A0A6G1HLX3</accession>
<feature type="compositionally biased region" description="Pro residues" evidence="11">
    <location>
        <begin position="744"/>
        <end position="762"/>
    </location>
</feature>
<feature type="compositionally biased region" description="Low complexity" evidence="11">
    <location>
        <begin position="448"/>
        <end position="464"/>
    </location>
</feature>
<dbReference type="InterPro" id="IPR024340">
    <property type="entry name" value="Sec16_CCD"/>
</dbReference>
<feature type="compositionally biased region" description="Polar residues" evidence="11">
    <location>
        <begin position="292"/>
        <end position="308"/>
    </location>
</feature>
<evidence type="ECO:0000256" key="11">
    <source>
        <dbReference type="SAM" id="MobiDB-lite"/>
    </source>
</evidence>
<reference evidence="14" key="1">
    <citation type="journal article" date="2020" name="Stud. Mycol.">
        <title>101 Dothideomycetes genomes: a test case for predicting lifestyles and emergence of pathogens.</title>
        <authorList>
            <person name="Haridas S."/>
            <person name="Albert R."/>
            <person name="Binder M."/>
            <person name="Bloem J."/>
            <person name="Labutti K."/>
            <person name="Salamov A."/>
            <person name="Andreopoulos B."/>
            <person name="Baker S."/>
            <person name="Barry K."/>
            <person name="Bills G."/>
            <person name="Bluhm B."/>
            <person name="Cannon C."/>
            <person name="Castanera R."/>
            <person name="Culley D."/>
            <person name="Daum C."/>
            <person name="Ezra D."/>
            <person name="Gonzalez J."/>
            <person name="Henrissat B."/>
            <person name="Kuo A."/>
            <person name="Liang C."/>
            <person name="Lipzen A."/>
            <person name="Lutzoni F."/>
            <person name="Magnuson J."/>
            <person name="Mondo S."/>
            <person name="Nolan M."/>
            <person name="Ohm R."/>
            <person name="Pangilinan J."/>
            <person name="Park H.-J."/>
            <person name="Ramirez L."/>
            <person name="Alfaro M."/>
            <person name="Sun H."/>
            <person name="Tritt A."/>
            <person name="Yoshinaga Y."/>
            <person name="Zwiers L.-H."/>
            <person name="Turgeon B."/>
            <person name="Goodwin S."/>
            <person name="Spatafora J."/>
            <person name="Crous P."/>
            <person name="Grigoriev I."/>
        </authorList>
    </citation>
    <scope>NUCLEOTIDE SEQUENCE</scope>
    <source>
        <strain evidence="14">CBS 262.69</strain>
    </source>
</reference>
<feature type="compositionally biased region" description="Basic and acidic residues" evidence="11">
    <location>
        <begin position="1752"/>
        <end position="1775"/>
    </location>
</feature>
<feature type="compositionally biased region" description="Acidic residues" evidence="11">
    <location>
        <begin position="361"/>
        <end position="370"/>
    </location>
</feature>
<feature type="compositionally biased region" description="Low complexity" evidence="11">
    <location>
        <begin position="430"/>
        <end position="439"/>
    </location>
</feature>
<feature type="compositionally biased region" description="Polar residues" evidence="11">
    <location>
        <begin position="1554"/>
        <end position="1580"/>
    </location>
</feature>
<protein>
    <recommendedName>
        <fullName evidence="10">Protein transport protein sec16</fullName>
    </recommendedName>
</protein>
<feature type="compositionally biased region" description="Low complexity" evidence="11">
    <location>
        <begin position="1649"/>
        <end position="1660"/>
    </location>
</feature>
<evidence type="ECO:0000256" key="9">
    <source>
        <dbReference type="ARBA" id="ARBA00024687"/>
    </source>
</evidence>
<dbReference type="Pfam" id="PF12931">
    <property type="entry name" value="TPR_Sec16"/>
    <property type="match status" value="1"/>
</dbReference>
<dbReference type="GO" id="GO:0016192">
    <property type="term" value="P:vesicle-mediated transport"/>
    <property type="evidence" value="ECO:0007669"/>
    <property type="project" value="UniProtKB-KW"/>
</dbReference>
<dbReference type="Proteomes" id="UP000799640">
    <property type="component" value="Unassembled WGS sequence"/>
</dbReference>
<feature type="compositionally biased region" description="Polar residues" evidence="11">
    <location>
        <begin position="272"/>
        <end position="283"/>
    </location>
</feature>
<dbReference type="GO" id="GO:0005789">
    <property type="term" value="C:endoplasmic reticulum membrane"/>
    <property type="evidence" value="ECO:0007669"/>
    <property type="project" value="UniProtKB-SubCell"/>
</dbReference>
<evidence type="ECO:0000259" key="13">
    <source>
        <dbReference type="Pfam" id="PF12932"/>
    </source>
</evidence>
<proteinExistence type="inferred from homology"/>
<dbReference type="CDD" id="cd09233">
    <property type="entry name" value="ACE1-Sec16-like"/>
    <property type="match status" value="1"/>
</dbReference>
<evidence type="ECO:0000256" key="3">
    <source>
        <dbReference type="ARBA" id="ARBA00022448"/>
    </source>
</evidence>
<name>A0A6G1HLX3_9PEZI</name>